<evidence type="ECO:0000256" key="1">
    <source>
        <dbReference type="PROSITE-ProRule" id="PRU00339"/>
    </source>
</evidence>
<organism evidence="3 4">
    <name type="scientific">Leptomonas seymouri</name>
    <dbReference type="NCBI Taxonomy" id="5684"/>
    <lineage>
        <taxon>Eukaryota</taxon>
        <taxon>Discoba</taxon>
        <taxon>Euglenozoa</taxon>
        <taxon>Kinetoplastea</taxon>
        <taxon>Metakinetoplastina</taxon>
        <taxon>Trypanosomatida</taxon>
        <taxon>Trypanosomatidae</taxon>
        <taxon>Leishmaniinae</taxon>
        <taxon>Leptomonas</taxon>
    </lineage>
</organism>
<dbReference type="InterPro" id="IPR019734">
    <property type="entry name" value="TPR_rpt"/>
</dbReference>
<feature type="repeat" description="TPR" evidence="1">
    <location>
        <begin position="147"/>
        <end position="180"/>
    </location>
</feature>
<feature type="region of interest" description="Disordered" evidence="2">
    <location>
        <begin position="574"/>
        <end position="893"/>
    </location>
</feature>
<feature type="compositionally biased region" description="Low complexity" evidence="2">
    <location>
        <begin position="755"/>
        <end position="774"/>
    </location>
</feature>
<proteinExistence type="predicted"/>
<dbReference type="AlphaFoldDB" id="A0A0N0P3V7"/>
<feature type="compositionally biased region" description="Low complexity" evidence="2">
    <location>
        <begin position="239"/>
        <end position="252"/>
    </location>
</feature>
<feature type="compositionally biased region" description="Acidic residues" evidence="2">
    <location>
        <begin position="1041"/>
        <end position="1052"/>
    </location>
</feature>
<feature type="region of interest" description="Disordered" evidence="2">
    <location>
        <begin position="230"/>
        <end position="252"/>
    </location>
</feature>
<feature type="compositionally biased region" description="Polar residues" evidence="2">
    <location>
        <begin position="660"/>
        <end position="671"/>
    </location>
</feature>
<comment type="caution">
    <text evidence="3">The sequence shown here is derived from an EMBL/GenBank/DDBJ whole genome shotgun (WGS) entry which is preliminary data.</text>
</comment>
<name>A0A0N0P3V7_LEPSE</name>
<dbReference type="OrthoDB" id="267133at2759"/>
<feature type="compositionally biased region" description="Polar residues" evidence="2">
    <location>
        <begin position="810"/>
        <end position="828"/>
    </location>
</feature>
<feature type="compositionally biased region" description="Basic and acidic residues" evidence="2">
    <location>
        <begin position="1053"/>
        <end position="1062"/>
    </location>
</feature>
<dbReference type="VEuPathDB" id="TriTrypDB:Lsey_0247_0070"/>
<keyword evidence="1" id="KW-0802">TPR repeat</keyword>
<evidence type="ECO:0000256" key="2">
    <source>
        <dbReference type="SAM" id="MobiDB-lite"/>
    </source>
</evidence>
<feature type="region of interest" description="Disordered" evidence="2">
    <location>
        <begin position="1030"/>
        <end position="1182"/>
    </location>
</feature>
<dbReference type="EMBL" id="LJSK01000247">
    <property type="protein sequence ID" value="KPI84579.1"/>
    <property type="molecule type" value="Genomic_DNA"/>
</dbReference>
<keyword evidence="4" id="KW-1185">Reference proteome</keyword>
<feature type="region of interest" description="Disordered" evidence="2">
    <location>
        <begin position="488"/>
        <end position="516"/>
    </location>
</feature>
<feature type="compositionally biased region" description="Polar residues" evidence="2">
    <location>
        <begin position="1076"/>
        <end position="1085"/>
    </location>
</feature>
<feature type="compositionally biased region" description="Pro residues" evidence="2">
    <location>
        <begin position="615"/>
        <end position="627"/>
    </location>
</feature>
<feature type="compositionally biased region" description="Acidic residues" evidence="2">
    <location>
        <begin position="631"/>
        <end position="659"/>
    </location>
</feature>
<feature type="compositionally biased region" description="Basic and acidic residues" evidence="2">
    <location>
        <begin position="848"/>
        <end position="863"/>
    </location>
</feature>
<feature type="compositionally biased region" description="Basic and acidic residues" evidence="2">
    <location>
        <begin position="1140"/>
        <end position="1150"/>
    </location>
</feature>
<feature type="compositionally biased region" description="Polar residues" evidence="2">
    <location>
        <begin position="1"/>
        <end position="10"/>
    </location>
</feature>
<evidence type="ECO:0000313" key="3">
    <source>
        <dbReference type="EMBL" id="KPI84579.1"/>
    </source>
</evidence>
<accession>A0A0N0P3V7</accession>
<feature type="compositionally biased region" description="Polar residues" evidence="2">
    <location>
        <begin position="1109"/>
        <end position="1127"/>
    </location>
</feature>
<protein>
    <submittedName>
        <fullName evidence="3">Uncharacterized protein</fullName>
    </submittedName>
</protein>
<dbReference type="Proteomes" id="UP000038009">
    <property type="component" value="Unassembled WGS sequence"/>
</dbReference>
<dbReference type="PROSITE" id="PS50005">
    <property type="entry name" value="TPR"/>
    <property type="match status" value="1"/>
</dbReference>
<feature type="compositionally biased region" description="Low complexity" evidence="2">
    <location>
        <begin position="1063"/>
        <end position="1074"/>
    </location>
</feature>
<feature type="compositionally biased region" description="Acidic residues" evidence="2">
    <location>
        <begin position="582"/>
        <end position="600"/>
    </location>
</feature>
<sequence length="1182" mass="130238">MGNGSSSNKRAGSERPPSRPHSAAGGAPRKQHMLANQAPRRPTSSFRSPAAARAAALARQNALHSAEAKSMALQRAAAQRRAEINPAEDEAIRAFTSNADPKSLRVLQLIQQADAVQNNPAEKLRVLRQCYPLLEEVPKERFDQLAVTVYQLEGDIYHQQMDIQSAKDTFSRAITLAEKRVARQDADMYVVLKRYVLAMIGLARIWYDHERDHQGFQFVDRRHPKMPAVDVANSEDSHSSLGSLESSLSSDGGSVFSLNVALLRSMAPRPPRRQTGPLFTRLKLKAPHTVKSSLFTREDEFVLHSHITRELVASPCELLLLRCCEVVQIGHNAQSELLIPPQIELAQIYEDLALYSRALLLVRRCLGILCSVYDYDHPWVIQLLQRSDRLKELLDNQLRNESATKIQATWKMHKAMQALADTLGHPVKRHQWIPQKYRATPDLDYLGDFIGDMPDNGLLGEGSEAPKDPRADLQDPKTWAVVPQTVPVPEVPLNSGHPRRDSSYGNGGMEPPYPTALANYAPAEHREGGETFTAMVSNATVIGTTQDTQTDTDVQHTEFGDVLTVRTTTVTKTITEDLARSDEDEQEEEGPEDYEDDESTDSPREVAPPQQQASLPPPPPPPPPPPHESLYSDEDDEFQDMEEDSYDDEHREEEEEEDSQNSPQDTSTDAQPSWLPHPPYVDASARALQSPPKSSLLQTPMPTTREQRVWQTQSQAHASAPSVEVEPPRVQPTRRTKQIPVQPLSEAVGTQKRVSPLPLSSPAATPSPVAASLPRHPSSTQQQPRGVPLPPSTSRQPRQAAAGTQYEVEPSTNGESISPKFRQQQRQPIVSPHAEDDIPSLVMHGSLPKREKERAPSERHEKQPQPSESDYGEDNDNRAEGDAVEGGYLPPAAPPRVYTAAVVHNSKREPLRCLVEPGEVYPMDANGAPIFLPPMPHRAGLGPNGLPQPPNAEKGQLAVRVRGRNGGQRNGGALHPCDPYQMEPDTQPGMPMALPSPANGYPRNTQNAPLLPPPPTKKVTRDHRTITTRITRMYRRSGVTDSEDGTEADKEDEGVHVFEHESGSSWETSGSVSWDASGSNRSEVSGNGKPPASEACTPSGCTKVITRNPDGTSTAVLNSKNGNNRSPKANHKRAAGAQKPPRDHSDDSVKPEIVNSSVAHHVKHRRRSKTTKTVRHLDDSTE</sequence>
<feature type="compositionally biased region" description="Polar residues" evidence="2">
    <location>
        <begin position="691"/>
        <end position="717"/>
    </location>
</feature>
<feature type="compositionally biased region" description="Basic residues" evidence="2">
    <location>
        <begin position="1160"/>
        <end position="1174"/>
    </location>
</feature>
<feature type="region of interest" description="Disordered" evidence="2">
    <location>
        <begin position="1"/>
        <end position="53"/>
    </location>
</feature>
<feature type="compositionally biased region" description="Low complexity" evidence="2">
    <location>
        <begin position="38"/>
        <end position="53"/>
    </location>
</feature>
<evidence type="ECO:0000313" key="4">
    <source>
        <dbReference type="Proteomes" id="UP000038009"/>
    </source>
</evidence>
<reference evidence="3 4" key="1">
    <citation type="journal article" date="2015" name="PLoS Pathog.">
        <title>Leptomonas seymouri: Adaptations to the Dixenous Life Cycle Analyzed by Genome Sequencing, Transcriptome Profiling and Co-infection with Leishmania donovani.</title>
        <authorList>
            <person name="Kraeva N."/>
            <person name="Butenko A."/>
            <person name="Hlavacova J."/>
            <person name="Kostygov A."/>
            <person name="Myskova J."/>
            <person name="Grybchuk D."/>
            <person name="Lestinova T."/>
            <person name="Votypka J."/>
            <person name="Volf P."/>
            <person name="Opperdoes F."/>
            <person name="Flegontov P."/>
            <person name="Lukes J."/>
            <person name="Yurchenko V."/>
        </authorList>
    </citation>
    <scope>NUCLEOTIDE SEQUENCE [LARGE SCALE GENOMIC DNA]</scope>
    <source>
        <strain evidence="3 4">ATCC 30220</strain>
    </source>
</reference>
<gene>
    <name evidence="3" type="ORF">ABL78_6369</name>
</gene>